<evidence type="ECO:0000259" key="2">
    <source>
        <dbReference type="Pfam" id="PF03807"/>
    </source>
</evidence>
<protein>
    <submittedName>
        <fullName evidence="3">NADP-dependent oxidoreductase domain-containing protein</fullName>
    </submittedName>
</protein>
<gene>
    <name evidence="3" type="ORF">AKO1_009859</name>
</gene>
<dbReference type="SUPFAM" id="SSF51735">
    <property type="entry name" value="NAD(P)-binding Rossmann-fold domains"/>
    <property type="match status" value="1"/>
</dbReference>
<feature type="domain" description="Pyrroline-5-carboxylate reductase catalytic N-terminal" evidence="2">
    <location>
        <begin position="81"/>
        <end position="197"/>
    </location>
</feature>
<dbReference type="PANTHER" id="PTHR11645:SF58">
    <property type="entry name" value="NADP-DEPENDENT OXIDOREDUCTASE DOMAIN-CONTAINING PROTEIN 1"/>
    <property type="match status" value="1"/>
</dbReference>
<comment type="caution">
    <text evidence="3">The sequence shown here is derived from an EMBL/GenBank/DDBJ whole genome shotgun (WGS) entry which is preliminary data.</text>
</comment>
<name>A0AAW2ZPQ1_9EUKA</name>
<evidence type="ECO:0000313" key="3">
    <source>
        <dbReference type="EMBL" id="KAL0491413.1"/>
    </source>
</evidence>
<reference evidence="3 4" key="1">
    <citation type="submission" date="2024-03" db="EMBL/GenBank/DDBJ databases">
        <title>The Acrasis kona genome and developmental transcriptomes reveal deep origins of eukaryotic multicellular pathways.</title>
        <authorList>
            <person name="Sheikh S."/>
            <person name="Fu C.-J."/>
            <person name="Brown M.W."/>
            <person name="Baldauf S.L."/>
        </authorList>
    </citation>
    <scope>NUCLEOTIDE SEQUENCE [LARGE SCALE GENOMIC DNA]</scope>
    <source>
        <strain evidence="3 4">ATCC MYA-3509</strain>
    </source>
</reference>
<dbReference type="Gene3D" id="3.40.50.720">
    <property type="entry name" value="NAD(P)-binding Rossmann-like Domain"/>
    <property type="match status" value="1"/>
</dbReference>
<dbReference type="EMBL" id="JAOPGA020001798">
    <property type="protein sequence ID" value="KAL0491413.1"/>
    <property type="molecule type" value="Genomic_DNA"/>
</dbReference>
<organism evidence="3 4">
    <name type="scientific">Acrasis kona</name>
    <dbReference type="NCBI Taxonomy" id="1008807"/>
    <lineage>
        <taxon>Eukaryota</taxon>
        <taxon>Discoba</taxon>
        <taxon>Heterolobosea</taxon>
        <taxon>Tetramitia</taxon>
        <taxon>Eutetramitia</taxon>
        <taxon>Acrasidae</taxon>
        <taxon>Acrasis</taxon>
    </lineage>
</organism>
<dbReference type="GO" id="GO:0004735">
    <property type="term" value="F:pyrroline-5-carboxylate reductase activity"/>
    <property type="evidence" value="ECO:0007669"/>
    <property type="project" value="TreeGrafter"/>
</dbReference>
<dbReference type="PANTHER" id="PTHR11645">
    <property type="entry name" value="PYRROLINE-5-CARBOXYLATE REDUCTASE"/>
    <property type="match status" value="1"/>
</dbReference>
<comment type="similarity">
    <text evidence="1">Belongs to the pyrroline-5-carboxylate reductase family.</text>
</comment>
<dbReference type="InterPro" id="IPR036291">
    <property type="entry name" value="NAD(P)-bd_dom_sf"/>
</dbReference>
<evidence type="ECO:0000256" key="1">
    <source>
        <dbReference type="ARBA" id="ARBA00005525"/>
    </source>
</evidence>
<keyword evidence="4" id="KW-1185">Reference proteome</keyword>
<dbReference type="Proteomes" id="UP001431209">
    <property type="component" value="Unassembled WGS sequence"/>
</dbReference>
<dbReference type="InterPro" id="IPR028939">
    <property type="entry name" value="P5C_Rdtase_cat_N"/>
</dbReference>
<dbReference type="Pfam" id="PF03807">
    <property type="entry name" value="F420_oxidored"/>
    <property type="match status" value="1"/>
</dbReference>
<proteinExistence type="inferred from homology"/>
<dbReference type="GO" id="GO:0055129">
    <property type="term" value="P:L-proline biosynthetic process"/>
    <property type="evidence" value="ECO:0007669"/>
    <property type="project" value="TreeGrafter"/>
</dbReference>
<accession>A0AAW2ZPQ1</accession>
<dbReference type="AlphaFoldDB" id="A0AAW2ZPQ1"/>
<sequence length="356" mass="40960">MDFGLLDDCLSNTIGPELENAQKSFVRHRDIISLQCLFVVLVVSRTKRVIQESLMQERTKEMSRESYFIKSKHLNREVMIKIGIIGCGSVGKSVLEALLFYKDTPFKPNNIVICTRRPTTTLGATLCNFGPSTLDKKDPPRIASLKLDKVVDDNKQVINSRCDVIILCIQPSQLPNVQQDLNGRIHENTVLVSVVAGVIPENLENMFQHKFVLALNKCSMYERIPHMPIFNMELVQDNYLIVHACPVDGDNDSDDNLSFYMKLHYILCSLYEDRVKIVDRVRIALSVILNVEVSSDHVANTFQECMKKYLYQSQEFYKSKDFLQTLVSFTGRSISLLFQERFNNILMNHMRNFLKY</sequence>
<evidence type="ECO:0000313" key="4">
    <source>
        <dbReference type="Proteomes" id="UP001431209"/>
    </source>
</evidence>